<dbReference type="RefSeq" id="XP_046005038.1">
    <property type="nucleotide sequence ID" value="XM_046162845.1"/>
</dbReference>
<dbReference type="EMBL" id="JAGTJQ010000019">
    <property type="protein sequence ID" value="KAH7009209.1"/>
    <property type="molecule type" value="Genomic_DNA"/>
</dbReference>
<proteinExistence type="predicted"/>
<reference evidence="3" key="1">
    <citation type="journal article" date="2021" name="Nat. Commun.">
        <title>Genetic determinants of endophytism in the Arabidopsis root mycobiome.</title>
        <authorList>
            <person name="Mesny F."/>
            <person name="Miyauchi S."/>
            <person name="Thiergart T."/>
            <person name="Pickel B."/>
            <person name="Atanasova L."/>
            <person name="Karlsson M."/>
            <person name="Huettel B."/>
            <person name="Barry K.W."/>
            <person name="Haridas S."/>
            <person name="Chen C."/>
            <person name="Bauer D."/>
            <person name="Andreopoulos W."/>
            <person name="Pangilinan J."/>
            <person name="LaButti K."/>
            <person name="Riley R."/>
            <person name="Lipzen A."/>
            <person name="Clum A."/>
            <person name="Drula E."/>
            <person name="Henrissat B."/>
            <person name="Kohler A."/>
            <person name="Grigoriev I.V."/>
            <person name="Martin F.M."/>
            <person name="Hacquard S."/>
        </authorList>
    </citation>
    <scope>NUCLEOTIDE SEQUENCE</scope>
    <source>
        <strain evidence="3">MPI-CAGE-CH-0230</strain>
    </source>
</reference>
<dbReference type="Proteomes" id="UP000756346">
    <property type="component" value="Unassembled WGS sequence"/>
</dbReference>
<keyword evidence="4" id="KW-1185">Reference proteome</keyword>
<feature type="region of interest" description="Disordered" evidence="1">
    <location>
        <begin position="103"/>
        <end position="155"/>
    </location>
</feature>
<name>A0A9P9BIY1_9PEZI</name>
<gene>
    <name evidence="3" type="ORF">B0I36DRAFT_436720</name>
    <name evidence="2" type="ORF">B0I36DRAFT_437043</name>
</gene>
<sequence length="155" mass="16853">MSVATALRDDTSSASLAAAFVNTFWAFPRGWRTANESTGLMEAHDRQDVCPVAPGQVQMAASDLDHMHHDRMMSTKDFQLTRPASLCSTKLLVESAPSYVVKEGHPHRYEHPTRAQSSSLGSTQRLDLSKGKSRSIGPRIAQEHESGSGGSNRSS</sequence>
<feature type="compositionally biased region" description="Polar residues" evidence="1">
    <location>
        <begin position="114"/>
        <end position="126"/>
    </location>
</feature>
<comment type="caution">
    <text evidence="3">The sequence shown here is derived from an EMBL/GenBank/DDBJ whole genome shotgun (WGS) entry which is preliminary data.</text>
</comment>
<evidence type="ECO:0000313" key="2">
    <source>
        <dbReference type="EMBL" id="KAH7009209.1"/>
    </source>
</evidence>
<evidence type="ECO:0000313" key="3">
    <source>
        <dbReference type="EMBL" id="KAH7012773.1"/>
    </source>
</evidence>
<evidence type="ECO:0000313" key="4">
    <source>
        <dbReference type="Proteomes" id="UP000756346"/>
    </source>
</evidence>
<protein>
    <submittedName>
        <fullName evidence="3">Uncharacterized protein</fullName>
    </submittedName>
</protein>
<dbReference type="AlphaFoldDB" id="A0A9P9BIY1"/>
<dbReference type="EMBL" id="JAGTJQ010000014">
    <property type="protein sequence ID" value="KAH7012773.1"/>
    <property type="molecule type" value="Genomic_DNA"/>
</dbReference>
<dbReference type="GeneID" id="70192391"/>
<organism evidence="3 4">
    <name type="scientific">Microdochium trichocladiopsis</name>
    <dbReference type="NCBI Taxonomy" id="1682393"/>
    <lineage>
        <taxon>Eukaryota</taxon>
        <taxon>Fungi</taxon>
        <taxon>Dikarya</taxon>
        <taxon>Ascomycota</taxon>
        <taxon>Pezizomycotina</taxon>
        <taxon>Sordariomycetes</taxon>
        <taxon>Xylariomycetidae</taxon>
        <taxon>Xylariales</taxon>
        <taxon>Microdochiaceae</taxon>
        <taxon>Microdochium</taxon>
    </lineage>
</organism>
<evidence type="ECO:0000256" key="1">
    <source>
        <dbReference type="SAM" id="MobiDB-lite"/>
    </source>
</evidence>
<feature type="compositionally biased region" description="Basic and acidic residues" evidence="1">
    <location>
        <begin position="103"/>
        <end position="113"/>
    </location>
</feature>
<accession>A0A9P9BIY1</accession>